<keyword evidence="2" id="KW-1185">Reference proteome</keyword>
<evidence type="ECO:0000313" key="1">
    <source>
        <dbReference type="Ensembl" id="ENSECAP00000065492.1"/>
    </source>
</evidence>
<dbReference type="Ensembl" id="ENSECAT00000084780.1">
    <property type="protein sequence ID" value="ENSECAP00000065492.1"/>
    <property type="gene ID" value="ENSECAG00000046896.1"/>
</dbReference>
<reference evidence="1" key="2">
    <citation type="submission" date="2025-08" db="UniProtKB">
        <authorList>
            <consortium name="Ensembl"/>
        </authorList>
    </citation>
    <scope>IDENTIFICATION</scope>
    <source>
        <strain evidence="1">Thoroughbred</strain>
    </source>
</reference>
<dbReference type="AlphaFoldDB" id="A0A9L0RUF6"/>
<reference evidence="1" key="3">
    <citation type="submission" date="2025-09" db="UniProtKB">
        <authorList>
            <consortium name="Ensembl"/>
        </authorList>
    </citation>
    <scope>IDENTIFICATION</scope>
    <source>
        <strain evidence="1">Thoroughbred</strain>
    </source>
</reference>
<proteinExistence type="predicted"/>
<sequence>MVSSCKIVPSSLNSNLANSGAEYLRMLASRANFPHLNATVTTFGHLVVESPKAARPGSFL</sequence>
<organism evidence="1 2">
    <name type="scientific">Equus caballus</name>
    <name type="common">Horse</name>
    <dbReference type="NCBI Taxonomy" id="9796"/>
    <lineage>
        <taxon>Eukaryota</taxon>
        <taxon>Metazoa</taxon>
        <taxon>Chordata</taxon>
        <taxon>Craniata</taxon>
        <taxon>Vertebrata</taxon>
        <taxon>Euteleostomi</taxon>
        <taxon>Mammalia</taxon>
        <taxon>Eutheria</taxon>
        <taxon>Laurasiatheria</taxon>
        <taxon>Perissodactyla</taxon>
        <taxon>Equidae</taxon>
        <taxon>Equus</taxon>
    </lineage>
</organism>
<accession>A0A9L0RUF6</accession>
<dbReference type="Proteomes" id="UP000002281">
    <property type="component" value="Chromosome 18"/>
</dbReference>
<name>A0A9L0RUF6_HORSE</name>
<dbReference type="GeneTree" id="ENSGT01090000263392"/>
<reference evidence="1 2" key="1">
    <citation type="journal article" date="2009" name="Science">
        <title>Genome sequence, comparative analysis, and population genetics of the domestic horse.</title>
        <authorList>
            <consortium name="Broad Institute Genome Sequencing Platform"/>
            <consortium name="Broad Institute Whole Genome Assembly Team"/>
            <person name="Wade C.M."/>
            <person name="Giulotto E."/>
            <person name="Sigurdsson S."/>
            <person name="Zoli M."/>
            <person name="Gnerre S."/>
            <person name="Imsland F."/>
            <person name="Lear T.L."/>
            <person name="Adelson D.L."/>
            <person name="Bailey E."/>
            <person name="Bellone R.R."/>
            <person name="Bloecker H."/>
            <person name="Distl O."/>
            <person name="Edgar R.C."/>
            <person name="Garber M."/>
            <person name="Leeb T."/>
            <person name="Mauceli E."/>
            <person name="MacLeod J.N."/>
            <person name="Penedo M.C.T."/>
            <person name="Raison J.M."/>
            <person name="Sharpe T."/>
            <person name="Vogel J."/>
            <person name="Andersson L."/>
            <person name="Antczak D.F."/>
            <person name="Biagi T."/>
            <person name="Binns M.M."/>
            <person name="Chowdhary B.P."/>
            <person name="Coleman S.J."/>
            <person name="Della Valle G."/>
            <person name="Fryc S."/>
            <person name="Guerin G."/>
            <person name="Hasegawa T."/>
            <person name="Hill E.W."/>
            <person name="Jurka J."/>
            <person name="Kiialainen A."/>
            <person name="Lindgren G."/>
            <person name="Liu J."/>
            <person name="Magnani E."/>
            <person name="Mickelson J.R."/>
            <person name="Murray J."/>
            <person name="Nergadze S.G."/>
            <person name="Onofrio R."/>
            <person name="Pedroni S."/>
            <person name="Piras M.F."/>
            <person name="Raudsepp T."/>
            <person name="Rocchi M."/>
            <person name="Roeed K.H."/>
            <person name="Ryder O.A."/>
            <person name="Searle S."/>
            <person name="Skow L."/>
            <person name="Swinburne J.E."/>
            <person name="Syvaenen A.C."/>
            <person name="Tozaki T."/>
            <person name="Valberg S.J."/>
            <person name="Vaudin M."/>
            <person name="White J.R."/>
            <person name="Zody M.C."/>
            <person name="Lander E.S."/>
            <person name="Lindblad-Toh K."/>
        </authorList>
    </citation>
    <scope>NUCLEOTIDE SEQUENCE [LARGE SCALE GENOMIC DNA]</scope>
    <source>
        <strain evidence="1 2">Thoroughbred</strain>
    </source>
</reference>
<protein>
    <submittedName>
        <fullName evidence="1">Uncharacterized protein</fullName>
    </submittedName>
</protein>
<evidence type="ECO:0000313" key="2">
    <source>
        <dbReference type="Proteomes" id="UP000002281"/>
    </source>
</evidence>